<evidence type="ECO:0000313" key="5">
    <source>
        <dbReference type="Proteomes" id="UP000663866"/>
    </source>
</evidence>
<proteinExistence type="predicted"/>
<dbReference type="Proteomes" id="UP000663866">
    <property type="component" value="Unassembled WGS sequence"/>
</dbReference>
<evidence type="ECO:0000256" key="1">
    <source>
        <dbReference type="SAM" id="MobiDB-lite"/>
    </source>
</evidence>
<accession>A0A817AC88</accession>
<dbReference type="AlphaFoldDB" id="A0A817AC88"/>
<evidence type="ECO:0000313" key="4">
    <source>
        <dbReference type="Proteomes" id="UP000663856"/>
    </source>
</evidence>
<dbReference type="EMBL" id="CAJNRF010018350">
    <property type="protein sequence ID" value="CAF2253838.1"/>
    <property type="molecule type" value="Genomic_DNA"/>
</dbReference>
<protein>
    <recommendedName>
        <fullName evidence="6">CCHC-type domain-containing protein</fullName>
    </recommendedName>
</protein>
<evidence type="ECO:0000313" key="3">
    <source>
        <dbReference type="EMBL" id="CAF4239244.1"/>
    </source>
</evidence>
<keyword evidence="5" id="KW-1185">Reference proteome</keyword>
<sequence length="611" mass="70711">MSSISSQLAEMNRSNNDVRTAQRNRNELCMNEQHQLDELRQQHYSQPTTYEDDNDIEQREGLLRSLEQKPLMLRDFYQFIEFTRARSAQPPIQQMCYGQSIQGQQSIPSILNIRTNIQHNSSTPKRGRPLNDSGGSISSAPKQHKASKGIRMQMEDTAAINQQQRKSLPFDQLKRAVSSNLPYFFIEFEQSSTSQRVPSAFEARNIIEKHFKEQKLNIQHFSLVGWSSNRLKLGVNNKDDYMVLLTTNKWPTDVNNIPIKITKPKYISDCFALVVRYVPRDLEPELVKQEIQRTIASADNIKQIHYAYERKSNDFRFTVTDLIEYNSALELGRISICNRWLTLTPFLTGYRMTFCTKCWKIGHVREQCKASLQLCRVCLDETSKKEEHNCNKIQKCAQCGGEHHSLHGLCHVIQQYRSELKEDVNKALESGKLHRNEYTNQQHVFSMKDQDFPPLGESKKPRQAIWNHVQTEVRTEDSLCSKILLLINENLVAMHNSNIRIEEKLEKLDIKLNQTALDTELHQTTIIKLIEHVHLLIQHTIWLVTQQINPALLNCAAGLQSVYDKLVELKTNVCKDYKIRRKRAESPPMQNISPSTAEEINTGKILNVKQS</sequence>
<reference evidence="2" key="1">
    <citation type="submission" date="2021-02" db="EMBL/GenBank/DDBJ databases">
        <authorList>
            <person name="Nowell W R."/>
        </authorList>
    </citation>
    <scope>NUCLEOTIDE SEQUENCE</scope>
</reference>
<gene>
    <name evidence="3" type="ORF">OVN521_LOCUS28418</name>
    <name evidence="2" type="ORF">WKI299_LOCUS37208</name>
</gene>
<feature type="region of interest" description="Disordered" evidence="1">
    <location>
        <begin position="119"/>
        <end position="150"/>
    </location>
</feature>
<dbReference type="Proteomes" id="UP000663856">
    <property type="component" value="Unassembled WGS sequence"/>
</dbReference>
<comment type="caution">
    <text evidence="2">The sequence shown here is derived from an EMBL/GenBank/DDBJ whole genome shotgun (WGS) entry which is preliminary data.</text>
</comment>
<evidence type="ECO:0008006" key="6">
    <source>
        <dbReference type="Google" id="ProtNLM"/>
    </source>
</evidence>
<evidence type="ECO:0000313" key="2">
    <source>
        <dbReference type="EMBL" id="CAF2253838.1"/>
    </source>
</evidence>
<name>A0A817AC88_9BILA</name>
<dbReference type="EMBL" id="CAJOBG010008261">
    <property type="protein sequence ID" value="CAF4239244.1"/>
    <property type="molecule type" value="Genomic_DNA"/>
</dbReference>
<organism evidence="2 4">
    <name type="scientific">Rotaria magnacalcarata</name>
    <dbReference type="NCBI Taxonomy" id="392030"/>
    <lineage>
        <taxon>Eukaryota</taxon>
        <taxon>Metazoa</taxon>
        <taxon>Spiralia</taxon>
        <taxon>Gnathifera</taxon>
        <taxon>Rotifera</taxon>
        <taxon>Eurotatoria</taxon>
        <taxon>Bdelloidea</taxon>
        <taxon>Philodinida</taxon>
        <taxon>Philodinidae</taxon>
        <taxon>Rotaria</taxon>
    </lineage>
</organism>